<name>W9GV71_9PROT</name>
<evidence type="ECO:0000313" key="3">
    <source>
        <dbReference type="Proteomes" id="UP000019486"/>
    </source>
</evidence>
<keyword evidence="3" id="KW-1185">Reference proteome</keyword>
<feature type="region of interest" description="Disordered" evidence="1">
    <location>
        <begin position="1"/>
        <end position="23"/>
    </location>
</feature>
<dbReference type="Gene3D" id="3.40.50.720">
    <property type="entry name" value="NAD(P)-binding Rossmann-like Domain"/>
    <property type="match status" value="1"/>
</dbReference>
<dbReference type="AlphaFoldDB" id="W9GV71"/>
<gene>
    <name evidence="2" type="ORF">N825_09420</name>
</gene>
<dbReference type="RefSeq" id="WP_198038895.1">
    <property type="nucleotide sequence ID" value="NZ_AVFL01000023.1"/>
</dbReference>
<accession>W9GV71</accession>
<dbReference type="SUPFAM" id="SSF51735">
    <property type="entry name" value="NAD(P)-binding Rossmann-fold domains"/>
    <property type="match status" value="1"/>
</dbReference>
<evidence type="ECO:0000256" key="1">
    <source>
        <dbReference type="SAM" id="MobiDB-lite"/>
    </source>
</evidence>
<dbReference type="InterPro" id="IPR036291">
    <property type="entry name" value="NAD(P)-bd_dom_sf"/>
</dbReference>
<dbReference type="STRING" id="1385369.N825_09420"/>
<dbReference type="EMBL" id="AVFL01000023">
    <property type="protein sequence ID" value="EWY37790.1"/>
    <property type="molecule type" value="Genomic_DNA"/>
</dbReference>
<reference evidence="2 3" key="1">
    <citation type="submission" date="2013-08" db="EMBL/GenBank/DDBJ databases">
        <title>The genome sequence of Skermanella stibiiresistens.</title>
        <authorList>
            <person name="Zhu W."/>
            <person name="Wang G."/>
        </authorList>
    </citation>
    <scope>NUCLEOTIDE SEQUENCE [LARGE SCALE GENOMIC DNA]</scope>
    <source>
        <strain evidence="2 3">SB22</strain>
    </source>
</reference>
<organism evidence="2 3">
    <name type="scientific">Skermanella stibiiresistens SB22</name>
    <dbReference type="NCBI Taxonomy" id="1385369"/>
    <lineage>
        <taxon>Bacteria</taxon>
        <taxon>Pseudomonadati</taxon>
        <taxon>Pseudomonadota</taxon>
        <taxon>Alphaproteobacteria</taxon>
        <taxon>Rhodospirillales</taxon>
        <taxon>Azospirillaceae</taxon>
        <taxon>Skermanella</taxon>
    </lineage>
</organism>
<evidence type="ECO:0000313" key="2">
    <source>
        <dbReference type="EMBL" id="EWY37790.1"/>
    </source>
</evidence>
<protein>
    <submittedName>
        <fullName evidence="2">Uncharacterized protein</fullName>
    </submittedName>
</protein>
<proteinExistence type="predicted"/>
<dbReference type="Proteomes" id="UP000019486">
    <property type="component" value="Unassembled WGS sequence"/>
</dbReference>
<comment type="caution">
    <text evidence="2">The sequence shown here is derived from an EMBL/GenBank/DDBJ whole genome shotgun (WGS) entry which is preliminary data.</text>
</comment>
<sequence>MPPTPPHSASRAFGRATPIGRSGQPVELAPVHVQSASVESSHITGEVYGASGGADQP</sequence>